<feature type="chain" id="PRO_5046811482" description="Glutaminase" evidence="1">
    <location>
        <begin position="21"/>
        <end position="869"/>
    </location>
</feature>
<reference evidence="5 6" key="1">
    <citation type="submission" date="2023-08" db="EMBL/GenBank/DDBJ databases">
        <title>Black Yeasts Isolated from many extreme environments.</title>
        <authorList>
            <person name="Coleine C."/>
            <person name="Stajich J.E."/>
            <person name="Selbmann L."/>
        </authorList>
    </citation>
    <scope>NUCLEOTIDE SEQUENCE [LARGE SCALE GENOMIC DNA]</scope>
    <source>
        <strain evidence="5 6">CCFEE 5885</strain>
    </source>
</reference>
<keyword evidence="6" id="KW-1185">Reference proteome</keyword>
<dbReference type="Pfam" id="PF16335">
    <property type="entry name" value="GtaA_6_Hairpin"/>
    <property type="match status" value="1"/>
</dbReference>
<feature type="signal peptide" evidence="1">
    <location>
        <begin position="1"/>
        <end position="20"/>
    </location>
</feature>
<evidence type="ECO:0000313" key="5">
    <source>
        <dbReference type="EMBL" id="KAK5092393.1"/>
    </source>
</evidence>
<feature type="domain" description="Glutaminase A central" evidence="3">
    <location>
        <begin position="499"/>
        <end position="860"/>
    </location>
</feature>
<feature type="domain" description="Glutaminase A N-terminal" evidence="4">
    <location>
        <begin position="169"/>
        <end position="425"/>
    </location>
</feature>
<dbReference type="Proteomes" id="UP001345013">
    <property type="component" value="Unassembled WGS sequence"/>
</dbReference>
<keyword evidence="1" id="KW-0732">Signal</keyword>
<evidence type="ECO:0000259" key="4">
    <source>
        <dbReference type="Pfam" id="PF17168"/>
    </source>
</evidence>
<dbReference type="PANTHER" id="PTHR31987">
    <property type="entry name" value="GLUTAMINASE A-RELATED"/>
    <property type="match status" value="1"/>
</dbReference>
<dbReference type="EMBL" id="JAVRRG010000058">
    <property type="protein sequence ID" value="KAK5092393.1"/>
    <property type="molecule type" value="Genomic_DNA"/>
</dbReference>
<name>A0ABR0KB44_9EURO</name>
<dbReference type="InterPro" id="IPR008928">
    <property type="entry name" value="6-hairpin_glycosidase_sf"/>
</dbReference>
<comment type="caution">
    <text evidence="5">The sequence shown here is derived from an EMBL/GenBank/DDBJ whole genome shotgun (WGS) entry which is preliminary data.</text>
</comment>
<feature type="domain" description="DUF4964" evidence="2">
    <location>
        <begin position="86"/>
        <end position="144"/>
    </location>
</feature>
<dbReference type="InterPro" id="IPR032515">
    <property type="entry name" value="DUF4964"/>
</dbReference>
<dbReference type="InterPro" id="IPR032514">
    <property type="entry name" value="GtaA_central"/>
</dbReference>
<dbReference type="SUPFAM" id="SSF48208">
    <property type="entry name" value="Six-hairpin glycosidases"/>
    <property type="match status" value="1"/>
</dbReference>
<organism evidence="5 6">
    <name type="scientific">Lithohypha guttulata</name>
    <dbReference type="NCBI Taxonomy" id="1690604"/>
    <lineage>
        <taxon>Eukaryota</taxon>
        <taxon>Fungi</taxon>
        <taxon>Dikarya</taxon>
        <taxon>Ascomycota</taxon>
        <taxon>Pezizomycotina</taxon>
        <taxon>Eurotiomycetes</taxon>
        <taxon>Chaetothyriomycetidae</taxon>
        <taxon>Chaetothyriales</taxon>
        <taxon>Trichomeriaceae</taxon>
        <taxon>Lithohypha</taxon>
    </lineage>
</organism>
<dbReference type="InterPro" id="IPR052743">
    <property type="entry name" value="Glutaminase_GtaA"/>
</dbReference>
<dbReference type="Pfam" id="PF17168">
    <property type="entry name" value="DUF5127"/>
    <property type="match status" value="1"/>
</dbReference>
<dbReference type="Pfam" id="PF16334">
    <property type="entry name" value="DUF4964"/>
    <property type="match status" value="1"/>
</dbReference>
<evidence type="ECO:0008006" key="7">
    <source>
        <dbReference type="Google" id="ProtNLM"/>
    </source>
</evidence>
<evidence type="ECO:0000256" key="1">
    <source>
        <dbReference type="SAM" id="SignalP"/>
    </source>
</evidence>
<evidence type="ECO:0000259" key="3">
    <source>
        <dbReference type="Pfam" id="PF16335"/>
    </source>
</evidence>
<dbReference type="InterPro" id="IPR033433">
    <property type="entry name" value="GtaA_N"/>
</dbReference>
<evidence type="ECO:0000313" key="6">
    <source>
        <dbReference type="Proteomes" id="UP001345013"/>
    </source>
</evidence>
<evidence type="ECO:0000259" key="2">
    <source>
        <dbReference type="Pfam" id="PF16334"/>
    </source>
</evidence>
<sequence length="869" mass="96386">MVTSITLLWSIGALVGSVHGQSTLTANPEHSAIPSPYPNPYQYPEHHNNSWLQKHNETWFNASEPNSLWSNATDANGNYEAAYYPGRAPAIPLAVRSPYTSAWASTANNGSLNSQFPIFWDGSALGWEGIVTVDGISYEWMGIGSRSLPQLQTFIPAAPISTSYDSSYSNFSFAAGPIELIASFFSPMTPQDLCRTSIPLSYLSVSVISRDGGSHNVSLYTDVNGAWVTQPAAPLTWKMYESGNPVNGSNATSSSTEDLYTWIIQLQDQYEFGENYGQDANRAAQGVFPQWGNLTWSSTQGSAQSINFQSGYSVNQRFYYLLGQSLGNIVDDAFRSYTEQDPVFAFEHVLGEVGEMPTDPVVFTIGNVEQPAIRFLSSVGIESLDPWWSTPSCYGDLFSMIQFHYNDLPQARILAAQFEAKLKNDINVYYGNPDNNTVVNGASYPSTSWYDDTDGQNVAGTDQFGNQYIYNSDNAYGWLEPSDGCGSDGVAVPDMSEQQSYYAITALAARQITAGFVLTNNSRSVTSACSQTSSANASEPLAFQKEISSNGNMNTVDVIYPAMPFFLWINPNFLRYVLAPLYINQETNFYPNMYSMHDLGSHYPNATGHVEGDDEYMPVEESGNMIIMAYAIYRLGNTVSYLQEHYAILQQWAQYLVEYSLIPVVQLSTDDFAGQLANQTNLAIKGIVGLAAMAEISNAVGDTAQAQNYSITAQEYYNNWTEFAIDPSGRHTVLAYQWRSSWGLLYNTYPARLLNLSIIPDSLFQMQSDFYPSVSQLWGVPLDSRHYWTKSDWEMWTAATCQPATRRLFVDALAYWLNTTSSDRPFTDLYQTVHEGEPPESPDQIEFFARPVQGGLYSLLAMVAAGTYA</sequence>
<dbReference type="PANTHER" id="PTHR31987:SF1">
    <property type="entry name" value="GLUTAMINASE A"/>
    <property type="match status" value="1"/>
</dbReference>
<proteinExistence type="predicted"/>
<accession>A0ABR0KB44</accession>
<gene>
    <name evidence="5" type="ORF">LTR24_005211</name>
</gene>
<protein>
    <recommendedName>
        <fullName evidence="7">Glutaminase</fullName>
    </recommendedName>
</protein>